<evidence type="ECO:0008006" key="4">
    <source>
        <dbReference type="Google" id="ProtNLM"/>
    </source>
</evidence>
<evidence type="ECO:0000256" key="1">
    <source>
        <dbReference type="SAM" id="Phobius"/>
    </source>
</evidence>
<keyword evidence="1" id="KW-0472">Membrane</keyword>
<dbReference type="AlphaFoldDB" id="A0A1F8C354"/>
<keyword evidence="1" id="KW-1133">Transmembrane helix</keyword>
<dbReference type="EMBL" id="MGHL01000006">
    <property type="protein sequence ID" value="OGM70068.1"/>
    <property type="molecule type" value="Genomic_DNA"/>
</dbReference>
<dbReference type="Proteomes" id="UP000178429">
    <property type="component" value="Unassembled WGS sequence"/>
</dbReference>
<feature type="transmembrane region" description="Helical" evidence="1">
    <location>
        <begin position="267"/>
        <end position="288"/>
    </location>
</feature>
<proteinExistence type="predicted"/>
<reference evidence="2 3" key="1">
    <citation type="journal article" date="2016" name="Nat. Commun.">
        <title>Thousands of microbial genomes shed light on interconnected biogeochemical processes in an aquifer system.</title>
        <authorList>
            <person name="Anantharaman K."/>
            <person name="Brown C.T."/>
            <person name="Hug L.A."/>
            <person name="Sharon I."/>
            <person name="Castelle C.J."/>
            <person name="Probst A.J."/>
            <person name="Thomas B.C."/>
            <person name="Singh A."/>
            <person name="Wilkins M.J."/>
            <person name="Karaoz U."/>
            <person name="Brodie E.L."/>
            <person name="Williams K.H."/>
            <person name="Hubbard S.S."/>
            <person name="Banfield J.F."/>
        </authorList>
    </citation>
    <scope>NUCLEOTIDE SEQUENCE [LARGE SCALE GENOMIC DNA]</scope>
</reference>
<gene>
    <name evidence="2" type="ORF">A2975_03260</name>
</gene>
<dbReference type="Pfam" id="PF13196">
    <property type="entry name" value="DUF4012"/>
    <property type="match status" value="1"/>
</dbReference>
<organism evidence="2 3">
    <name type="scientific">Candidatus Woesebacteria bacterium RIFCSPLOWO2_01_FULL_44_14</name>
    <dbReference type="NCBI Taxonomy" id="1802525"/>
    <lineage>
        <taxon>Bacteria</taxon>
        <taxon>Candidatus Woeseibacteriota</taxon>
    </lineage>
</organism>
<keyword evidence="1" id="KW-0812">Transmembrane</keyword>
<sequence>MDGDNFGGKPVVFLISDANFVGYNLAELLLAENCVVFVYSNQPDQWVKALYPLKDNEFLKVFSLTAAYPEICDYLFFMSGFSATPSLAGLALATALAKKFAPKFFVLLPFVQASLSEEIVKSVKERVLEKDFPVQIVYLGEVFGPRMETAMPWPTARLISKAISGRTLVIPVTDEEIYPIFVGDAVRQVVKAAFSYGFDKNEVVIADRTLNEKHLKDTLVWFSKNWKTQIHPEVEMPVQSTKKDFVISIRVPEFKIPKLPKIGLKKLSPIAVAVAVVITLISSPYVALGASGVLLKRAYDNFTQGKTTRVGFYLNTSGKLADMSLEGMRALSSVPVLGKWLGFGFDDAILVQQAAHSGQRAIKVTALASEIVSGIFDDEPYDVEALSESLNLELEALYQQTSFLESEAKGRFPELKTLRFYAANSLGLVRNLPDLLGGQATKTYLILFQNNMELRPTGGFIGSFALATFTKGKLLDLAVMDVYSADGQLKGHVEPPLPIKYYLGEANWFLRDANWDPDFPTAAAQIEWFLDKEIDRSVDGVVAVDLEVAKSVLEQIGSVHVADFNQTIDAKNLYERVQYEVEEDFFPGSRKKANLLSALASAMLTQISQLNETNYVALAKKMVTNLRQRHIQVFLHNKDAANAISNLGWDGEISVADCAGNCATSVFGAVEANVGVNKANYFTERQMVLTSKVADKKIINSLVVDIKNNSPASLGLAGKYKSYIRVVLPGNVEIDDVTIDSIDGRQTKKPEVFEKSGRAEAGVVIEVPSGQRSKILFSWTDKANLDFTRPGEYRVFWRKQAGTISDPVSVNVSLPLSVEPKGDLVYNTSLAEDLVKSFFW</sequence>
<comment type="caution">
    <text evidence="2">The sequence shown here is derived from an EMBL/GenBank/DDBJ whole genome shotgun (WGS) entry which is preliminary data.</text>
</comment>
<accession>A0A1F8C354</accession>
<protein>
    <recommendedName>
        <fullName evidence="4">DUF4012 domain-containing protein</fullName>
    </recommendedName>
</protein>
<feature type="transmembrane region" description="Helical" evidence="1">
    <location>
        <begin position="74"/>
        <end position="97"/>
    </location>
</feature>
<name>A0A1F8C354_9BACT</name>
<dbReference type="SUPFAM" id="SSF51735">
    <property type="entry name" value="NAD(P)-binding Rossmann-fold domains"/>
    <property type="match status" value="1"/>
</dbReference>
<dbReference type="InterPro" id="IPR036291">
    <property type="entry name" value="NAD(P)-bd_dom_sf"/>
</dbReference>
<dbReference type="InterPro" id="IPR025101">
    <property type="entry name" value="DUF4012"/>
</dbReference>
<evidence type="ECO:0000313" key="3">
    <source>
        <dbReference type="Proteomes" id="UP000178429"/>
    </source>
</evidence>
<dbReference type="STRING" id="1802525.A2975_03260"/>
<evidence type="ECO:0000313" key="2">
    <source>
        <dbReference type="EMBL" id="OGM70068.1"/>
    </source>
</evidence>